<feature type="domain" description="CHK kinase-like" evidence="1">
    <location>
        <begin position="126"/>
        <end position="319"/>
    </location>
</feature>
<reference evidence="2" key="1">
    <citation type="submission" date="2022-01" db="EMBL/GenBank/DDBJ databases">
        <authorList>
            <person name="King R."/>
        </authorList>
    </citation>
    <scope>NUCLEOTIDE SEQUENCE</scope>
</reference>
<dbReference type="InterPro" id="IPR015897">
    <property type="entry name" value="CHK_kinase-like"/>
</dbReference>
<dbReference type="InterPro" id="IPR004119">
    <property type="entry name" value="EcKL"/>
</dbReference>
<name>A0A9N9MI48_9CUCU</name>
<organism evidence="2 3">
    <name type="scientific">Ceutorhynchus assimilis</name>
    <name type="common">cabbage seed weevil</name>
    <dbReference type="NCBI Taxonomy" id="467358"/>
    <lineage>
        <taxon>Eukaryota</taxon>
        <taxon>Metazoa</taxon>
        <taxon>Ecdysozoa</taxon>
        <taxon>Arthropoda</taxon>
        <taxon>Hexapoda</taxon>
        <taxon>Insecta</taxon>
        <taxon>Pterygota</taxon>
        <taxon>Neoptera</taxon>
        <taxon>Endopterygota</taxon>
        <taxon>Coleoptera</taxon>
        <taxon>Polyphaga</taxon>
        <taxon>Cucujiformia</taxon>
        <taxon>Curculionidae</taxon>
        <taxon>Ceutorhynchinae</taxon>
        <taxon>Ceutorhynchus</taxon>
    </lineage>
</organism>
<sequence length="406" mass="47142">MDIDQKIHQWVCDIFKHENFKDIKVTITGSSEKGDGYVGDITFITANIVTSEGETKDLELVIKHGKLNDILRKVMPVRAAFEREIYLYAKIIPQLQKFLDEKNVELSSQFLPKCYGTLLYDNEEVIILENLKAQNYDLYNRYQPLNMDHLKLTLAIYGKWHALSFAYQDQNPEEANKLFGNLQDLMVTLLKAIDNYMTDIQEVFHTILQEKNEVELIEGIKKQIPDFHTTFCQLSSELENEKCVFLHGDCWNNNFMFQYDANKSKPEAVKFLDFQISNFRPPVFDLAYHIYSVTSEKELQHFDELLKIYHDSLSKTLKDLGSDTDSIYSYEDLKQQWKKFSSYGVMMASIVLPLALSSKEDTLDIGDMKEGSQTIKTAKRTLLTNGDKLTSRTIAFTKHYLDFLNK</sequence>
<evidence type="ECO:0000259" key="1">
    <source>
        <dbReference type="SMART" id="SM00587"/>
    </source>
</evidence>
<dbReference type="AlphaFoldDB" id="A0A9N9MI48"/>
<dbReference type="PANTHER" id="PTHR11012">
    <property type="entry name" value="PROTEIN KINASE-LIKE DOMAIN-CONTAINING"/>
    <property type="match status" value="1"/>
</dbReference>
<evidence type="ECO:0000313" key="2">
    <source>
        <dbReference type="EMBL" id="CAG9764146.1"/>
    </source>
</evidence>
<dbReference type="OrthoDB" id="8250698at2759"/>
<dbReference type="Pfam" id="PF02958">
    <property type="entry name" value="EcKL"/>
    <property type="match status" value="1"/>
</dbReference>
<dbReference type="InterPro" id="IPR011009">
    <property type="entry name" value="Kinase-like_dom_sf"/>
</dbReference>
<accession>A0A9N9MI48</accession>
<evidence type="ECO:0000313" key="3">
    <source>
        <dbReference type="Proteomes" id="UP001152799"/>
    </source>
</evidence>
<dbReference type="PANTHER" id="PTHR11012:SF30">
    <property type="entry name" value="PROTEIN KINASE-LIKE DOMAIN-CONTAINING"/>
    <property type="match status" value="1"/>
</dbReference>
<dbReference type="SUPFAM" id="SSF56112">
    <property type="entry name" value="Protein kinase-like (PK-like)"/>
    <property type="match status" value="1"/>
</dbReference>
<dbReference type="Gene3D" id="3.90.1200.10">
    <property type="match status" value="1"/>
</dbReference>
<dbReference type="SMART" id="SM00587">
    <property type="entry name" value="CHK"/>
    <property type="match status" value="1"/>
</dbReference>
<keyword evidence="3" id="KW-1185">Reference proteome</keyword>
<gene>
    <name evidence="2" type="ORF">CEUTPL_LOCUS4791</name>
</gene>
<dbReference type="Proteomes" id="UP001152799">
    <property type="component" value="Chromosome 2"/>
</dbReference>
<protein>
    <recommendedName>
        <fullName evidence="1">CHK kinase-like domain-containing protein</fullName>
    </recommendedName>
</protein>
<dbReference type="EMBL" id="OU892278">
    <property type="protein sequence ID" value="CAG9764146.1"/>
    <property type="molecule type" value="Genomic_DNA"/>
</dbReference>
<proteinExistence type="predicted"/>